<dbReference type="Pfam" id="PF19029">
    <property type="entry name" value="DUF883_C"/>
    <property type="match status" value="1"/>
</dbReference>
<proteinExistence type="predicted"/>
<feature type="transmembrane region" description="Helical" evidence="2">
    <location>
        <begin position="98"/>
        <end position="116"/>
    </location>
</feature>
<name>A0A9X1YAM6_9PROT</name>
<gene>
    <name evidence="4" type="ORF">M0638_00995</name>
</gene>
<keyword evidence="2" id="KW-0812">Transmembrane</keyword>
<keyword evidence="5" id="KW-1185">Reference proteome</keyword>
<comment type="caution">
    <text evidence="4">The sequence shown here is derived from an EMBL/GenBank/DDBJ whole genome shotgun (WGS) entry which is preliminary data.</text>
</comment>
<dbReference type="EMBL" id="JALPRX010000004">
    <property type="protein sequence ID" value="MCK8782956.1"/>
    <property type="molecule type" value="Genomic_DNA"/>
</dbReference>
<feature type="domain" description="DUF883" evidence="3">
    <location>
        <begin position="91"/>
        <end position="116"/>
    </location>
</feature>
<protein>
    <recommendedName>
        <fullName evidence="3">DUF883 domain-containing protein</fullName>
    </recommendedName>
</protein>
<keyword evidence="2" id="KW-1133">Transmembrane helix</keyword>
<evidence type="ECO:0000313" key="4">
    <source>
        <dbReference type="EMBL" id="MCK8782956.1"/>
    </source>
</evidence>
<accession>A0A9X1YAM6</accession>
<evidence type="ECO:0000313" key="5">
    <source>
        <dbReference type="Proteomes" id="UP001139516"/>
    </source>
</evidence>
<dbReference type="Proteomes" id="UP001139516">
    <property type="component" value="Unassembled WGS sequence"/>
</dbReference>
<keyword evidence="1" id="KW-0175">Coiled coil</keyword>
<organism evidence="4 5">
    <name type="scientific">Roseomonas acroporae</name>
    <dbReference type="NCBI Taxonomy" id="2937791"/>
    <lineage>
        <taxon>Bacteria</taxon>
        <taxon>Pseudomonadati</taxon>
        <taxon>Pseudomonadota</taxon>
        <taxon>Alphaproteobacteria</taxon>
        <taxon>Acetobacterales</taxon>
        <taxon>Roseomonadaceae</taxon>
        <taxon>Roseomonas</taxon>
    </lineage>
</organism>
<evidence type="ECO:0000256" key="1">
    <source>
        <dbReference type="SAM" id="Coils"/>
    </source>
</evidence>
<feature type="coiled-coil region" evidence="1">
    <location>
        <begin position="31"/>
        <end position="58"/>
    </location>
</feature>
<dbReference type="RefSeq" id="WP_248665085.1">
    <property type="nucleotide sequence ID" value="NZ_JALPRX010000004.1"/>
</dbReference>
<evidence type="ECO:0000259" key="3">
    <source>
        <dbReference type="Pfam" id="PF19029"/>
    </source>
</evidence>
<dbReference type="AlphaFoldDB" id="A0A9X1YAM6"/>
<keyword evidence="2" id="KW-0472">Membrane</keyword>
<reference evidence="4" key="1">
    <citation type="submission" date="2022-04" db="EMBL/GenBank/DDBJ databases">
        <title>Roseomonas acroporae sp. nov., isolated from coral Acropora digitifera.</title>
        <authorList>
            <person name="Sun H."/>
        </authorList>
    </citation>
    <scope>NUCLEOTIDE SEQUENCE</scope>
    <source>
        <strain evidence="4">NAR14</strain>
    </source>
</reference>
<dbReference type="InterPro" id="IPR043605">
    <property type="entry name" value="DUF883_C"/>
</dbReference>
<evidence type="ECO:0000256" key="2">
    <source>
        <dbReference type="SAM" id="Phobius"/>
    </source>
</evidence>
<sequence>MSLADTINDAARRIRGTDWREVADDVSDHAARRSRELSSDARSELARLRKQVEFLMRDRVRPALDDAADTISSYGREARHYASDGADRAVRVVRERPFLAIGIAAAAGVLAAYLAACTMRRD</sequence>